<evidence type="ECO:0000256" key="3">
    <source>
        <dbReference type="ARBA" id="ARBA00022801"/>
    </source>
</evidence>
<feature type="domain" description="G5" evidence="4">
    <location>
        <begin position="209"/>
        <end position="289"/>
    </location>
</feature>
<dbReference type="Gene3D" id="1.10.530.10">
    <property type="match status" value="1"/>
</dbReference>
<dbReference type="Proteomes" id="UP000515275">
    <property type="component" value="Chromosome"/>
</dbReference>
<dbReference type="PROSITE" id="PS51109">
    <property type="entry name" value="G5"/>
    <property type="match status" value="1"/>
</dbReference>
<dbReference type="InterPro" id="IPR007137">
    <property type="entry name" value="DUF348"/>
</dbReference>
<comment type="similarity">
    <text evidence="1">Belongs to the transglycosylase family. Rpf subfamily.</text>
</comment>
<dbReference type="InterPro" id="IPR023346">
    <property type="entry name" value="Lysozyme-like_dom_sf"/>
</dbReference>
<dbReference type="Pfam" id="PF07501">
    <property type="entry name" value="G5"/>
    <property type="match status" value="1"/>
</dbReference>
<dbReference type="CDD" id="cd13925">
    <property type="entry name" value="RPF"/>
    <property type="match status" value="1"/>
</dbReference>
<dbReference type="SMART" id="SM01208">
    <property type="entry name" value="G5"/>
    <property type="match status" value="1"/>
</dbReference>
<dbReference type="Pfam" id="PF06737">
    <property type="entry name" value="Transglycosylas"/>
    <property type="match status" value="1"/>
</dbReference>
<evidence type="ECO:0000256" key="1">
    <source>
        <dbReference type="ARBA" id="ARBA00010830"/>
    </source>
</evidence>
<dbReference type="PANTHER" id="PTHR39160:SF4">
    <property type="entry name" value="RESUSCITATION-PROMOTING FACTOR RPFB"/>
    <property type="match status" value="1"/>
</dbReference>
<gene>
    <name evidence="5" type="ORF">GP473_06760</name>
</gene>
<keyword evidence="3" id="KW-0378">Hydrolase</keyword>
<dbReference type="InterPro" id="IPR011098">
    <property type="entry name" value="G5_dom"/>
</dbReference>
<dbReference type="InterPro" id="IPR010618">
    <property type="entry name" value="RPF"/>
</dbReference>
<dbReference type="Gene3D" id="2.20.230.10">
    <property type="entry name" value="Resuscitation-promoting factor rpfb"/>
    <property type="match status" value="1"/>
</dbReference>
<evidence type="ECO:0000313" key="5">
    <source>
        <dbReference type="EMBL" id="QNH96393.1"/>
    </source>
</evidence>
<evidence type="ECO:0000313" key="6">
    <source>
        <dbReference type="Proteomes" id="UP000515275"/>
    </source>
</evidence>
<sequence length="379" mass="40434">MSPKKSTLNRINKPNNTPLRVATGGMLATLVATGGVALAAHKDVTVDVNGDIIQASTMSGDVEGALKSAGVDLGDRDIVTPALSDKISDEDTITIRSTRQVSVIVDGQQEKIDTTALTVGDLLKQLGRDTKDAALSSQVNDEIPLDGMDLEITTKKNFTMNDGGEEKNLSLAAKTVGDIFKMTGKKLGKEDRVTPDVTTPVKDGMHIDVFRVTHEEQKQTRDVPAPVRKIENPNAPAGEETVVEPGANGKENVTYRVRKENGVEVGREVTNAVQTVKPVQRVVSVGTKPVQTAPSVANGSVWDQLAQCESGGNWAINTGNGFYGGLQFTQQSWEGFGGTQYAPRADLATREQQIAVAEKIQASQGWGAWPACTAKMGLR</sequence>
<reference evidence="5 6" key="1">
    <citation type="submission" date="2019-12" db="EMBL/GenBank/DDBJ databases">
        <title>Corynebacterium sp. nov., isolated from feces of the Anser Albifrons in China.</title>
        <authorList>
            <person name="Liu Q."/>
        </authorList>
    </citation>
    <scope>NUCLEOTIDE SEQUENCE [LARGE SCALE GENOMIC DNA]</scope>
    <source>
        <strain evidence="5 6">23H37-10</strain>
    </source>
</reference>
<dbReference type="RefSeq" id="WP_246394739.1">
    <property type="nucleotide sequence ID" value="NZ_CP046883.1"/>
</dbReference>
<dbReference type="SUPFAM" id="SSF53955">
    <property type="entry name" value="Lysozyme-like"/>
    <property type="match status" value="1"/>
</dbReference>
<accession>A0A7G7YPH3</accession>
<keyword evidence="2" id="KW-0732">Signal</keyword>
<name>A0A7G7YPH3_9CORY</name>
<keyword evidence="6" id="KW-1185">Reference proteome</keyword>
<protein>
    <submittedName>
        <fullName evidence="5">DUF348 domain-containing protein</fullName>
    </submittedName>
</protein>
<dbReference type="InterPro" id="IPR051933">
    <property type="entry name" value="Resuscitation_pf_RpfB"/>
</dbReference>
<dbReference type="GO" id="GO:0016787">
    <property type="term" value="F:hydrolase activity"/>
    <property type="evidence" value="ECO:0007669"/>
    <property type="project" value="UniProtKB-KW"/>
</dbReference>
<dbReference type="Pfam" id="PF03990">
    <property type="entry name" value="DUF348"/>
    <property type="match status" value="3"/>
</dbReference>
<organism evidence="5 6">
    <name type="scientific">Corynebacterium anserum</name>
    <dbReference type="NCBI Taxonomy" id="2684406"/>
    <lineage>
        <taxon>Bacteria</taxon>
        <taxon>Bacillati</taxon>
        <taxon>Actinomycetota</taxon>
        <taxon>Actinomycetes</taxon>
        <taxon>Mycobacteriales</taxon>
        <taxon>Corynebacteriaceae</taxon>
        <taxon>Corynebacterium</taxon>
    </lineage>
</organism>
<dbReference type="KEGG" id="cans:GP473_06760"/>
<dbReference type="EMBL" id="CP046883">
    <property type="protein sequence ID" value="QNH96393.1"/>
    <property type="molecule type" value="Genomic_DNA"/>
</dbReference>
<proteinExistence type="inferred from homology"/>
<evidence type="ECO:0000256" key="2">
    <source>
        <dbReference type="ARBA" id="ARBA00022729"/>
    </source>
</evidence>
<dbReference type="PANTHER" id="PTHR39160">
    <property type="entry name" value="CELL WALL-BINDING PROTEIN YOCH"/>
    <property type="match status" value="1"/>
</dbReference>
<dbReference type="AlphaFoldDB" id="A0A7G7YPH3"/>
<evidence type="ECO:0000259" key="4">
    <source>
        <dbReference type="PROSITE" id="PS51109"/>
    </source>
</evidence>